<dbReference type="Pfam" id="PF12844">
    <property type="entry name" value="HTH_19"/>
    <property type="match status" value="1"/>
</dbReference>
<dbReference type="Gene3D" id="1.10.260.40">
    <property type="entry name" value="lambda repressor-like DNA-binding domains"/>
    <property type="match status" value="1"/>
</dbReference>
<feature type="domain" description="HTH cro/C1-type" evidence="1">
    <location>
        <begin position="9"/>
        <end position="64"/>
    </location>
</feature>
<dbReference type="OrthoDB" id="2615321at2"/>
<protein>
    <submittedName>
        <fullName evidence="2">Putative transcription factor, MBF1 like protein</fullName>
    </submittedName>
</protein>
<dbReference type="CDD" id="cd00093">
    <property type="entry name" value="HTH_XRE"/>
    <property type="match status" value="1"/>
</dbReference>
<reference evidence="2 3" key="1">
    <citation type="submission" date="2014-04" db="EMBL/GenBank/DDBJ databases">
        <title>Draft genome sequence of Bacillus azotoformans MEV2011, a (co-) denitrifying strain unable to grow in the presence of oxygen.</title>
        <authorList>
            <person name="Nielsen M."/>
            <person name="Schreiber L."/>
            <person name="Finster K."/>
            <person name="Schramm A."/>
        </authorList>
    </citation>
    <scope>NUCLEOTIDE SEQUENCE [LARGE SCALE GENOMIC DNA]</scope>
    <source>
        <strain evidence="2 3">MEV2011</strain>
    </source>
</reference>
<sequence length="126" mass="14603">MFENFGQKIRTIRQHKGIGLNQLARQLKVSPAYLSNLETGKTKKIETSFLHSLEMELNILSAENDSMDTSEFSEFQYRINRVSSLLISLEKQNPTIANYLLQMVEQGVELFHNQPDLETNDLQNYH</sequence>
<dbReference type="AlphaFoldDB" id="A0A072NF92"/>
<dbReference type="RefSeq" id="WP_035198745.1">
    <property type="nucleotide sequence ID" value="NZ_JJRY01000033.1"/>
</dbReference>
<name>A0A072NF92_SCHAZ</name>
<gene>
    <name evidence="2" type="ORF">M670_04649</name>
</gene>
<evidence type="ECO:0000313" key="3">
    <source>
        <dbReference type="Proteomes" id="UP000027936"/>
    </source>
</evidence>
<evidence type="ECO:0000313" key="2">
    <source>
        <dbReference type="EMBL" id="KEF36196.1"/>
    </source>
</evidence>
<dbReference type="InterPro" id="IPR001387">
    <property type="entry name" value="Cro/C1-type_HTH"/>
</dbReference>
<dbReference type="Proteomes" id="UP000027936">
    <property type="component" value="Unassembled WGS sequence"/>
</dbReference>
<evidence type="ECO:0000259" key="1">
    <source>
        <dbReference type="PROSITE" id="PS50943"/>
    </source>
</evidence>
<accession>A0A072NF92</accession>
<dbReference type="InterPro" id="IPR010982">
    <property type="entry name" value="Lambda_DNA-bd_dom_sf"/>
</dbReference>
<proteinExistence type="predicted"/>
<dbReference type="SMART" id="SM00530">
    <property type="entry name" value="HTH_XRE"/>
    <property type="match status" value="1"/>
</dbReference>
<dbReference type="EMBL" id="JJRY01000033">
    <property type="protein sequence ID" value="KEF36196.1"/>
    <property type="molecule type" value="Genomic_DNA"/>
</dbReference>
<dbReference type="PROSITE" id="PS50943">
    <property type="entry name" value="HTH_CROC1"/>
    <property type="match status" value="1"/>
</dbReference>
<dbReference type="PATRIC" id="fig|1348973.3.peg.4518"/>
<organism evidence="2 3">
    <name type="scientific">Schinkia azotoformans MEV2011</name>
    <dbReference type="NCBI Taxonomy" id="1348973"/>
    <lineage>
        <taxon>Bacteria</taxon>
        <taxon>Bacillati</taxon>
        <taxon>Bacillota</taxon>
        <taxon>Bacilli</taxon>
        <taxon>Bacillales</taxon>
        <taxon>Bacillaceae</taxon>
        <taxon>Calidifontibacillus/Schinkia group</taxon>
        <taxon>Schinkia</taxon>
    </lineage>
</organism>
<dbReference type="GO" id="GO:0003677">
    <property type="term" value="F:DNA binding"/>
    <property type="evidence" value="ECO:0007669"/>
    <property type="project" value="InterPro"/>
</dbReference>
<dbReference type="SUPFAM" id="SSF47413">
    <property type="entry name" value="lambda repressor-like DNA-binding domains"/>
    <property type="match status" value="1"/>
</dbReference>
<comment type="caution">
    <text evidence="2">The sequence shown here is derived from an EMBL/GenBank/DDBJ whole genome shotgun (WGS) entry which is preliminary data.</text>
</comment>